<evidence type="ECO:0000256" key="1">
    <source>
        <dbReference type="ARBA" id="ARBA00004651"/>
    </source>
</evidence>
<feature type="transmembrane region" description="Helical" evidence="7">
    <location>
        <begin position="47"/>
        <end position="66"/>
    </location>
</feature>
<feature type="transmembrane region" description="Helical" evidence="7">
    <location>
        <begin position="100"/>
        <end position="120"/>
    </location>
</feature>
<dbReference type="EMBL" id="AZFK01000047">
    <property type="protein sequence ID" value="KRL89400.1"/>
    <property type="molecule type" value="Genomic_DNA"/>
</dbReference>
<keyword evidence="3" id="KW-1003">Cell membrane</keyword>
<organism evidence="8 9">
    <name type="scientific">Limosilactobacillus ingluviei DSM 15946</name>
    <dbReference type="NCBI Taxonomy" id="1423760"/>
    <lineage>
        <taxon>Bacteria</taxon>
        <taxon>Bacillati</taxon>
        <taxon>Bacillota</taxon>
        <taxon>Bacilli</taxon>
        <taxon>Lactobacillales</taxon>
        <taxon>Lactobacillaceae</taxon>
        <taxon>Limosilactobacillus</taxon>
    </lineage>
</organism>
<feature type="transmembrane region" description="Helical" evidence="7">
    <location>
        <begin position="203"/>
        <end position="221"/>
    </location>
</feature>
<protein>
    <submittedName>
        <fullName evidence="8">APC family amino acid-polyamine-organocation transporter</fullName>
    </submittedName>
</protein>
<dbReference type="RefSeq" id="WP_056954971.1">
    <property type="nucleotide sequence ID" value="NZ_AZFK01000047.1"/>
</dbReference>
<dbReference type="PANTHER" id="PTHR42770">
    <property type="entry name" value="AMINO ACID TRANSPORTER-RELATED"/>
    <property type="match status" value="1"/>
</dbReference>
<keyword evidence="6 7" id="KW-0472">Membrane</keyword>
<dbReference type="GO" id="GO:0005886">
    <property type="term" value="C:plasma membrane"/>
    <property type="evidence" value="ECO:0007669"/>
    <property type="project" value="UniProtKB-SubCell"/>
</dbReference>
<evidence type="ECO:0000313" key="9">
    <source>
        <dbReference type="Proteomes" id="UP000050816"/>
    </source>
</evidence>
<keyword evidence="4 7" id="KW-0812">Transmembrane</keyword>
<evidence type="ECO:0000256" key="4">
    <source>
        <dbReference type="ARBA" id="ARBA00022692"/>
    </source>
</evidence>
<feature type="transmembrane region" description="Helical" evidence="7">
    <location>
        <begin position="132"/>
        <end position="151"/>
    </location>
</feature>
<dbReference type="PANTHER" id="PTHR42770:SF15">
    <property type="entry name" value="GLUTAMATE_GAMMA-AMINOBUTYRATE ANTIPORTER-RELATED"/>
    <property type="match status" value="1"/>
</dbReference>
<reference evidence="8 9" key="1">
    <citation type="journal article" date="2015" name="Genome Announc.">
        <title>Expanding the biotechnology potential of lactobacilli through comparative genomics of 213 strains and associated genera.</title>
        <authorList>
            <person name="Sun Z."/>
            <person name="Harris H.M."/>
            <person name="McCann A."/>
            <person name="Guo C."/>
            <person name="Argimon S."/>
            <person name="Zhang W."/>
            <person name="Yang X."/>
            <person name="Jeffery I.B."/>
            <person name="Cooney J.C."/>
            <person name="Kagawa T.F."/>
            <person name="Liu W."/>
            <person name="Song Y."/>
            <person name="Salvetti E."/>
            <person name="Wrobel A."/>
            <person name="Rasinkangas P."/>
            <person name="Parkhill J."/>
            <person name="Rea M.C."/>
            <person name="O'Sullivan O."/>
            <person name="Ritari J."/>
            <person name="Douillard F.P."/>
            <person name="Paul Ross R."/>
            <person name="Yang R."/>
            <person name="Briner A.E."/>
            <person name="Felis G.E."/>
            <person name="de Vos W.M."/>
            <person name="Barrangou R."/>
            <person name="Klaenhammer T.R."/>
            <person name="Caufield P.W."/>
            <person name="Cui Y."/>
            <person name="Zhang H."/>
            <person name="O'Toole P.W."/>
        </authorList>
    </citation>
    <scope>NUCLEOTIDE SEQUENCE [LARGE SCALE GENOMIC DNA]</scope>
    <source>
        <strain evidence="8 9">DSM 15946</strain>
    </source>
</reference>
<dbReference type="Pfam" id="PF13520">
    <property type="entry name" value="AA_permease_2"/>
    <property type="match status" value="1"/>
</dbReference>
<dbReference type="PATRIC" id="fig|1423760.3.peg.1810"/>
<evidence type="ECO:0000256" key="6">
    <source>
        <dbReference type="ARBA" id="ARBA00023136"/>
    </source>
</evidence>
<gene>
    <name evidence="8" type="ORF">FC43_GL001734</name>
</gene>
<evidence type="ECO:0000256" key="2">
    <source>
        <dbReference type="ARBA" id="ARBA00022448"/>
    </source>
</evidence>
<name>A0A0R1UEL2_9LACO</name>
<dbReference type="Proteomes" id="UP000050816">
    <property type="component" value="Unassembled WGS sequence"/>
</dbReference>
<dbReference type="AlphaFoldDB" id="A0A0R1UEL2"/>
<dbReference type="GO" id="GO:0022857">
    <property type="term" value="F:transmembrane transporter activity"/>
    <property type="evidence" value="ECO:0007669"/>
    <property type="project" value="InterPro"/>
</dbReference>
<feature type="transmembrane region" description="Helical" evidence="7">
    <location>
        <begin position="417"/>
        <end position="436"/>
    </location>
</feature>
<feature type="transmembrane region" description="Helical" evidence="7">
    <location>
        <begin position="369"/>
        <end position="396"/>
    </location>
</feature>
<evidence type="ECO:0000256" key="7">
    <source>
        <dbReference type="SAM" id="Phobius"/>
    </source>
</evidence>
<sequence>MTTTEETATANQNYNQLTGLKLFAMTSSMVISIDEFAPFGKAGATSLFYLLLAGLAWFLPVTQAAGEMASIQGWQHGGLFTWVKATLGEKTGFVAMFYQWIHITAGMDLMMYVIIGALSITLQTPWFNTTPLVRFSLMMLLLWGATCAQLLGAKRIGKVAEWLFALGIVTPVLLLVIVVAVYLGQGHPVYVHFNFHTIFPHQLNGTTLVAFVPFILAFCGGEASAPHVKNLARPQQYPKVMIALVATAISLDLLGSSAIAMSVPAAHIQNSTGFVHTYGQLLTSIGLPGQSLEKLIGLLLACGIIGELGNWIAGPNQGLFEAAREGFLPPFFAHATKHGIPFRIMVLQSAIVTLTAALITFSSGQNVDFAFNVALAATTAQYLMVYMIMLVAYMVLKWRHETLPRTYRMTSQPKVSIALAAVALVITAGAFFITFIPAQGTPQPLRLAYVLILAGMCLVVSWLPFWLYRSHPKWQAQLTSAEKKS</sequence>
<dbReference type="PIRSF" id="PIRSF006060">
    <property type="entry name" value="AA_transporter"/>
    <property type="match status" value="1"/>
</dbReference>
<evidence type="ECO:0000313" key="8">
    <source>
        <dbReference type="EMBL" id="KRL89400.1"/>
    </source>
</evidence>
<feature type="transmembrane region" description="Helical" evidence="7">
    <location>
        <begin position="448"/>
        <end position="468"/>
    </location>
</feature>
<evidence type="ECO:0000256" key="5">
    <source>
        <dbReference type="ARBA" id="ARBA00022989"/>
    </source>
</evidence>
<accession>A0A0R1UEL2</accession>
<proteinExistence type="predicted"/>
<dbReference type="InterPro" id="IPR002293">
    <property type="entry name" value="AA/rel_permease1"/>
</dbReference>
<dbReference type="InterPro" id="IPR050367">
    <property type="entry name" value="APC_superfamily"/>
</dbReference>
<evidence type="ECO:0000256" key="3">
    <source>
        <dbReference type="ARBA" id="ARBA00022475"/>
    </source>
</evidence>
<feature type="transmembrane region" description="Helical" evidence="7">
    <location>
        <begin position="344"/>
        <end position="363"/>
    </location>
</feature>
<keyword evidence="5 7" id="KW-1133">Transmembrane helix</keyword>
<feature type="transmembrane region" description="Helical" evidence="7">
    <location>
        <begin position="163"/>
        <end position="183"/>
    </location>
</feature>
<feature type="transmembrane region" description="Helical" evidence="7">
    <location>
        <begin position="295"/>
        <end position="314"/>
    </location>
</feature>
<dbReference type="Gene3D" id="1.20.1740.10">
    <property type="entry name" value="Amino acid/polyamine transporter I"/>
    <property type="match status" value="1"/>
</dbReference>
<comment type="subcellular location">
    <subcellularLocation>
        <location evidence="1">Cell membrane</location>
        <topology evidence="1">Multi-pass membrane protein</topology>
    </subcellularLocation>
</comment>
<comment type="caution">
    <text evidence="8">The sequence shown here is derived from an EMBL/GenBank/DDBJ whole genome shotgun (WGS) entry which is preliminary data.</text>
</comment>
<keyword evidence="2" id="KW-0813">Transport</keyword>
<feature type="transmembrane region" description="Helical" evidence="7">
    <location>
        <begin position="242"/>
        <end position="263"/>
    </location>
</feature>